<feature type="transmembrane region" description="Helical" evidence="6">
    <location>
        <begin position="410"/>
        <end position="430"/>
    </location>
</feature>
<dbReference type="SUPFAM" id="SSF103473">
    <property type="entry name" value="MFS general substrate transporter"/>
    <property type="match status" value="1"/>
</dbReference>
<gene>
    <name evidence="7" type="ORF">T551_02742</name>
</gene>
<comment type="subcellular location">
    <subcellularLocation>
        <location evidence="1">Membrane</location>
        <topology evidence="1">Multi-pass membrane protein</topology>
    </subcellularLocation>
</comment>
<feature type="transmembrane region" description="Helical" evidence="6">
    <location>
        <begin position="242"/>
        <end position="265"/>
    </location>
</feature>
<keyword evidence="8" id="KW-1185">Reference proteome</keyword>
<comment type="caution">
    <text evidence="7">The sequence shown here is derived from an EMBL/GenBank/DDBJ whole genome shotgun (WGS) entry which is preliminary data.</text>
</comment>
<name>A0A0W4ZIY0_PNEJ7</name>
<dbReference type="GO" id="GO:0106082">
    <property type="term" value="P:sucrose import across plasma membrane"/>
    <property type="evidence" value="ECO:0007669"/>
    <property type="project" value="EnsemblFungi"/>
</dbReference>
<feature type="transmembrane region" description="Helical" evidence="6">
    <location>
        <begin position="116"/>
        <end position="139"/>
    </location>
</feature>
<organism evidence="7 8">
    <name type="scientific">Pneumocystis jirovecii (strain RU7)</name>
    <name type="common">Human pneumocystis pneumonia agent</name>
    <dbReference type="NCBI Taxonomy" id="1408657"/>
    <lineage>
        <taxon>Eukaryota</taxon>
        <taxon>Fungi</taxon>
        <taxon>Dikarya</taxon>
        <taxon>Ascomycota</taxon>
        <taxon>Taphrinomycotina</taxon>
        <taxon>Pneumocystomycetes</taxon>
        <taxon>Pneumocystaceae</taxon>
        <taxon>Pneumocystis</taxon>
    </lineage>
</organism>
<dbReference type="InterPro" id="IPR036259">
    <property type="entry name" value="MFS_trans_sf"/>
</dbReference>
<dbReference type="OrthoDB" id="28755at2759"/>
<feature type="transmembrane region" description="Helical" evidence="6">
    <location>
        <begin position="492"/>
        <end position="513"/>
    </location>
</feature>
<keyword evidence="5 6" id="KW-0472">Membrane</keyword>
<keyword evidence="4 6" id="KW-1133">Transmembrane helix</keyword>
<dbReference type="GeneID" id="28941260"/>
<reference evidence="8" key="1">
    <citation type="journal article" date="2016" name="Nat. Commun.">
        <title>Genome analysis of three Pneumocystis species reveals adaptation mechanisms to life exclusively in mammalian hosts.</title>
        <authorList>
            <person name="Ma L."/>
            <person name="Chen Z."/>
            <person name="Huang D.W."/>
            <person name="Kutty G."/>
            <person name="Ishihara M."/>
            <person name="Wang H."/>
            <person name="Abouelleil A."/>
            <person name="Bishop L."/>
            <person name="Davey E."/>
            <person name="Deng R."/>
            <person name="Deng X."/>
            <person name="Fan L."/>
            <person name="Fantoni G."/>
            <person name="Fitzgerald M."/>
            <person name="Gogineni E."/>
            <person name="Goldberg J.M."/>
            <person name="Handley G."/>
            <person name="Hu X."/>
            <person name="Huber C."/>
            <person name="Jiao X."/>
            <person name="Jones K."/>
            <person name="Levin J.Z."/>
            <person name="Liu Y."/>
            <person name="Macdonald P."/>
            <person name="Melnikov A."/>
            <person name="Raley C."/>
            <person name="Sassi M."/>
            <person name="Sherman B.T."/>
            <person name="Song X."/>
            <person name="Sykes S."/>
            <person name="Tran B."/>
            <person name="Walsh L."/>
            <person name="Xia Y."/>
            <person name="Yang J."/>
            <person name="Young S."/>
            <person name="Zeng Q."/>
            <person name="Zheng X."/>
            <person name="Stephens R."/>
            <person name="Nusbaum C."/>
            <person name="Birren B.W."/>
            <person name="Azadi P."/>
            <person name="Lempicki R.A."/>
            <person name="Cuomo C.A."/>
            <person name="Kovacs J.A."/>
        </authorList>
    </citation>
    <scope>NUCLEOTIDE SEQUENCE [LARGE SCALE GENOMIC DNA]</scope>
    <source>
        <strain evidence="8">RU7</strain>
    </source>
</reference>
<dbReference type="GO" id="GO:0005886">
    <property type="term" value="C:plasma membrane"/>
    <property type="evidence" value="ECO:0007669"/>
    <property type="project" value="TreeGrafter"/>
</dbReference>
<feature type="transmembrane region" description="Helical" evidence="6">
    <location>
        <begin position="382"/>
        <end position="404"/>
    </location>
</feature>
<evidence type="ECO:0000256" key="1">
    <source>
        <dbReference type="ARBA" id="ARBA00004141"/>
    </source>
</evidence>
<dbReference type="VEuPathDB" id="FungiDB:T551_02742"/>
<dbReference type="STRING" id="1408657.A0A0W4ZIY0"/>
<dbReference type="Proteomes" id="UP000053447">
    <property type="component" value="Unassembled WGS sequence"/>
</dbReference>
<protein>
    <submittedName>
        <fullName evidence="7">Uncharacterized protein</fullName>
    </submittedName>
</protein>
<dbReference type="PANTHER" id="PTHR19432:SF35">
    <property type="entry name" value="SOLUTE CARRIER FAMILY 45 MEMBER 3 ISOFORM X1"/>
    <property type="match status" value="1"/>
</dbReference>
<dbReference type="GO" id="GO:0106081">
    <property type="term" value="P:maltose import across plasma membrane"/>
    <property type="evidence" value="ECO:0007669"/>
    <property type="project" value="EnsemblFungi"/>
</dbReference>
<evidence type="ECO:0000256" key="4">
    <source>
        <dbReference type="ARBA" id="ARBA00022989"/>
    </source>
</evidence>
<evidence type="ECO:0000256" key="2">
    <source>
        <dbReference type="ARBA" id="ARBA00022448"/>
    </source>
</evidence>
<dbReference type="PANTHER" id="PTHR19432">
    <property type="entry name" value="SUGAR TRANSPORTER"/>
    <property type="match status" value="1"/>
</dbReference>
<dbReference type="Gene3D" id="1.20.1250.20">
    <property type="entry name" value="MFS general substrate transporter like domains"/>
    <property type="match status" value="1"/>
</dbReference>
<keyword evidence="3 6" id="KW-0812">Transmembrane</keyword>
<dbReference type="GO" id="GO:0008506">
    <property type="term" value="F:sucrose:proton symporter activity"/>
    <property type="evidence" value="ECO:0007669"/>
    <property type="project" value="EnsemblFungi"/>
</dbReference>
<evidence type="ECO:0000256" key="3">
    <source>
        <dbReference type="ARBA" id="ARBA00022692"/>
    </source>
</evidence>
<feature type="transmembrane region" description="Helical" evidence="6">
    <location>
        <begin position="451"/>
        <end position="472"/>
    </location>
</feature>
<dbReference type="GO" id="GO:0005364">
    <property type="term" value="F:maltose:proton symporter activity"/>
    <property type="evidence" value="ECO:0007669"/>
    <property type="project" value="EnsemblFungi"/>
</dbReference>
<evidence type="ECO:0000313" key="8">
    <source>
        <dbReference type="Proteomes" id="UP000053447"/>
    </source>
</evidence>
<feature type="transmembrane region" description="Helical" evidence="6">
    <location>
        <begin position="20"/>
        <end position="48"/>
    </location>
</feature>
<feature type="transmembrane region" description="Helical" evidence="6">
    <location>
        <begin position="191"/>
        <end position="213"/>
    </location>
</feature>
<accession>A0A0W4ZIY0</accession>
<evidence type="ECO:0000313" key="7">
    <source>
        <dbReference type="EMBL" id="KTW28323.1"/>
    </source>
</evidence>
<dbReference type="AlphaFoldDB" id="A0A0W4ZIY0"/>
<feature type="transmembrane region" description="Helical" evidence="6">
    <location>
        <begin position="337"/>
        <end position="361"/>
    </location>
</feature>
<keyword evidence="2" id="KW-0813">Transport</keyword>
<evidence type="ECO:0000256" key="6">
    <source>
        <dbReference type="SAM" id="Phobius"/>
    </source>
</evidence>
<feature type="transmembrane region" description="Helical" evidence="6">
    <location>
        <begin position="159"/>
        <end position="179"/>
    </location>
</feature>
<dbReference type="RefSeq" id="XP_018228885.1">
    <property type="nucleotide sequence ID" value="XM_018375005.1"/>
</dbReference>
<sequence length="524" mass="58538">MYSHVSSTKTSLDALPLRSTHYLVFLTLVLGGLQLTCMVGCAGLWDAILVFSWADKARDITGVDGRTVDGDYYAAADWVFFRQVKDSDWEAAAVYGGGGSGGGGVFDGKQPRIERVVVVVVSVVMIYLLDFSINIVQASSRALIIDMVPAEQQDTANAWASRMIGVFNVVGYMNGYLDLPKIAPVFGNTEFKALSFISSMVLVVCMCITFFTAKENRYLVQREHVFPNATWTSEFVSFFKTMFSTVLSLPSGIFWVCIVQFFAWIGKECANVDSEKVSSSFLCNCFPSGLIMLNIFKGTTYVAEIYAENYCTRYSNSLNRSIDSEDMYSQIEEVTRYGSFAFMLFSIISLFGTLLFPMIASSEKKIVKYILGMKYFNFIDKLNIPSLWTMSHFLFSFCMLLTIFVHNVSYATTIVALCGLSWSITLWAPFSLISTELSLKNELHRSGTILGLHNIFISAPQVLSIIIAGIIFKFTGYKKFEDIVSCKSKMDYSLVWVFQISGIAALVAMYLSFKISSEYTYISG</sequence>
<dbReference type="EMBL" id="LFWA01000012">
    <property type="protein sequence ID" value="KTW28323.1"/>
    <property type="molecule type" value="Genomic_DNA"/>
</dbReference>
<dbReference type="eggNOG" id="KOG0637">
    <property type="taxonomic scope" value="Eukaryota"/>
</dbReference>
<proteinExistence type="predicted"/>
<evidence type="ECO:0000256" key="5">
    <source>
        <dbReference type="ARBA" id="ARBA00023136"/>
    </source>
</evidence>